<name>A0A3M7CS88_HORWE</name>
<gene>
    <name evidence="1" type="ORF">D0865_04420</name>
</gene>
<dbReference type="AlphaFoldDB" id="A0A3M7CS88"/>
<comment type="caution">
    <text evidence="1">The sequence shown here is derived from an EMBL/GenBank/DDBJ whole genome shotgun (WGS) entry which is preliminary data.</text>
</comment>
<dbReference type="Proteomes" id="UP000270230">
    <property type="component" value="Unassembled WGS sequence"/>
</dbReference>
<sequence>MAEALGVAAGALGIASFGIQLAESIVKLKRFCGEVKGVPRKLHRLTEELEIMTEALSTFTVDYEKLLATRNPVRKSLGLCEAAVKDLASTIKTLEDRLSRRKRISSIYAALRREEVDDLVENMERTRNLLDFVSRVYLEAQRQDELSSILVYCRTHSYAASSSTGGTAVSQATADDGCVAQQAIEAVHQPPVPASGTLVRPRVLEYRAFWWLFSQAWELSVERAISAECAGAIDEDQWRAYKHRMAALIATGIQAGSDLHVLSKTGSGMTPLMHALFGAMLYFEGVETVKFDRDVTTIQHRFQRWLTLLAMAGVDLSKYAKREARLFRKHWRTSQRVWWKCFICHCEVIALRFGSTATEWGLWVSHPGDSYSGQFWDMVEHPERSIPGAWMESEEFDPEPSVRRKFCYHRSRYEFELQDSDRARWPDDLDYFED</sequence>
<organism evidence="1 2">
    <name type="scientific">Hortaea werneckii</name>
    <name type="common">Black yeast</name>
    <name type="synonym">Cladosporium werneckii</name>
    <dbReference type="NCBI Taxonomy" id="91943"/>
    <lineage>
        <taxon>Eukaryota</taxon>
        <taxon>Fungi</taxon>
        <taxon>Dikarya</taxon>
        <taxon>Ascomycota</taxon>
        <taxon>Pezizomycotina</taxon>
        <taxon>Dothideomycetes</taxon>
        <taxon>Dothideomycetidae</taxon>
        <taxon>Mycosphaerellales</taxon>
        <taxon>Teratosphaeriaceae</taxon>
        <taxon>Hortaea</taxon>
    </lineage>
</organism>
<protein>
    <recommendedName>
        <fullName evidence="3">Fungal N-terminal domain-containing protein</fullName>
    </recommendedName>
</protein>
<reference evidence="1 2" key="1">
    <citation type="journal article" date="2018" name="BMC Genomics">
        <title>Genomic evidence for intraspecific hybridization in a clonal and extremely halotolerant yeast.</title>
        <authorList>
            <person name="Gostincar C."/>
            <person name="Stajich J.E."/>
            <person name="Zupancic J."/>
            <person name="Zalar P."/>
            <person name="Gunde-Cimerman N."/>
        </authorList>
    </citation>
    <scope>NUCLEOTIDE SEQUENCE [LARGE SCALE GENOMIC DNA]</scope>
    <source>
        <strain evidence="1 2">EXF-151</strain>
    </source>
</reference>
<dbReference type="VEuPathDB" id="FungiDB:BTJ68_11644"/>
<dbReference type="EMBL" id="QWIN01000269">
    <property type="protein sequence ID" value="RMY54988.1"/>
    <property type="molecule type" value="Genomic_DNA"/>
</dbReference>
<proteinExistence type="predicted"/>
<dbReference type="OrthoDB" id="3914591at2759"/>
<evidence type="ECO:0008006" key="3">
    <source>
        <dbReference type="Google" id="ProtNLM"/>
    </source>
</evidence>
<accession>A0A3M7CS88</accession>
<evidence type="ECO:0000313" key="2">
    <source>
        <dbReference type="Proteomes" id="UP000270230"/>
    </source>
</evidence>
<evidence type="ECO:0000313" key="1">
    <source>
        <dbReference type="EMBL" id="RMY54988.1"/>
    </source>
</evidence>